<feature type="compositionally biased region" description="Basic residues" evidence="1">
    <location>
        <begin position="119"/>
        <end position="128"/>
    </location>
</feature>
<proteinExistence type="predicted"/>
<dbReference type="Proteomes" id="UP000011014">
    <property type="component" value="Unassembled WGS sequence"/>
</dbReference>
<evidence type="ECO:0000313" key="2">
    <source>
        <dbReference type="EMBL" id="CBY41381.1"/>
    </source>
</evidence>
<protein>
    <submittedName>
        <fullName evidence="2">Uncharacterized protein</fullName>
    </submittedName>
</protein>
<organism evidence="2">
    <name type="scientific">Oikopleura dioica</name>
    <name type="common">Tunicate</name>
    <dbReference type="NCBI Taxonomy" id="34765"/>
    <lineage>
        <taxon>Eukaryota</taxon>
        <taxon>Metazoa</taxon>
        <taxon>Chordata</taxon>
        <taxon>Tunicata</taxon>
        <taxon>Appendicularia</taxon>
        <taxon>Copelata</taxon>
        <taxon>Oikopleuridae</taxon>
        <taxon>Oikopleura</taxon>
    </lineage>
</organism>
<dbReference type="EMBL" id="FN656413">
    <property type="protein sequence ID" value="CBY41381.1"/>
    <property type="molecule type" value="Genomic_DNA"/>
</dbReference>
<evidence type="ECO:0000256" key="1">
    <source>
        <dbReference type="SAM" id="MobiDB-lite"/>
    </source>
</evidence>
<accession>E4Z103</accession>
<reference evidence="2" key="1">
    <citation type="journal article" date="2010" name="Science">
        <title>Plasticity of animal genome architecture unmasked by rapid evolution of a pelagic tunicate.</title>
        <authorList>
            <person name="Denoeud F."/>
            <person name="Henriet S."/>
            <person name="Mungpakdee S."/>
            <person name="Aury J.M."/>
            <person name="Da Silva C."/>
            <person name="Brinkmann H."/>
            <person name="Mikhaleva J."/>
            <person name="Olsen L.C."/>
            <person name="Jubin C."/>
            <person name="Canestro C."/>
            <person name="Bouquet J.M."/>
            <person name="Danks G."/>
            <person name="Poulain J."/>
            <person name="Campsteijn C."/>
            <person name="Adamski M."/>
            <person name="Cross I."/>
            <person name="Yadetie F."/>
            <person name="Muffato M."/>
            <person name="Louis A."/>
            <person name="Butcher S."/>
            <person name="Tsagkogeorga G."/>
            <person name="Konrad A."/>
            <person name="Singh S."/>
            <person name="Jensen M.F."/>
            <person name="Cong E.H."/>
            <person name="Eikeseth-Otteraa H."/>
            <person name="Noel B."/>
            <person name="Anthouard V."/>
            <person name="Porcel B.M."/>
            <person name="Kachouri-Lafond R."/>
            <person name="Nishino A."/>
            <person name="Ugolini M."/>
            <person name="Chourrout P."/>
            <person name="Nishida H."/>
            <person name="Aasland R."/>
            <person name="Huzurbazar S."/>
            <person name="Westhof E."/>
            <person name="Delsuc F."/>
            <person name="Lehrach H."/>
            <person name="Reinhardt R."/>
            <person name="Weissenbach J."/>
            <person name="Roy S.W."/>
            <person name="Artiguenave F."/>
            <person name="Postlethwait J.H."/>
            <person name="Manak J.R."/>
            <person name="Thompson E.M."/>
            <person name="Jaillon O."/>
            <person name="Du Pasquier L."/>
            <person name="Boudinot P."/>
            <person name="Liberles D.A."/>
            <person name="Volff J.N."/>
            <person name="Philippe H."/>
            <person name="Lenhard B."/>
            <person name="Roest Crollius H."/>
            <person name="Wincker P."/>
            <person name="Chourrout D."/>
        </authorList>
    </citation>
    <scope>NUCLEOTIDE SEQUENCE [LARGE SCALE GENOMIC DNA]</scope>
</reference>
<dbReference type="AlphaFoldDB" id="E4Z103"/>
<gene>
    <name evidence="2" type="ORF">GSOID_T00023449001</name>
</gene>
<feature type="compositionally biased region" description="Polar residues" evidence="1">
    <location>
        <begin position="106"/>
        <end position="116"/>
    </location>
</feature>
<sequence>MMKSMNESIYEQITKKETEIADIDCKINSNREKLRSLRETVDADIYEMPLNELLKINAASREEIDILDNILRSPTEPDVSKPSSRRRSDNSPAVSGDNNPIMKKYSSLSGSKSQGCKTKFPKFFKKPWKSSEDKDSQKKTGDFRTEHFV</sequence>
<name>E4Z103_OIKDI</name>
<feature type="compositionally biased region" description="Basic and acidic residues" evidence="1">
    <location>
        <begin position="129"/>
        <end position="149"/>
    </location>
</feature>
<feature type="region of interest" description="Disordered" evidence="1">
    <location>
        <begin position="73"/>
        <end position="149"/>
    </location>
</feature>